<dbReference type="InterPro" id="IPR044862">
    <property type="entry name" value="Pro_4_hyd_alph_FE2OG_OXY"/>
</dbReference>
<comment type="caution">
    <text evidence="3">The sequence shown here is derived from an EMBL/GenBank/DDBJ whole genome shotgun (WGS) entry which is preliminary data.</text>
</comment>
<proteinExistence type="predicted"/>
<reference evidence="4" key="1">
    <citation type="submission" date="2018-05" db="EMBL/GenBank/DDBJ databases">
        <authorList>
            <person name="Li X."/>
        </authorList>
    </citation>
    <scope>NUCLEOTIDE SEQUENCE [LARGE SCALE GENOMIC DNA]</scope>
    <source>
        <strain evidence="4">HKS-05</strain>
    </source>
</reference>
<dbReference type="EMBL" id="QFYP01000001">
    <property type="protein sequence ID" value="RAK61830.1"/>
    <property type="molecule type" value="Genomic_DNA"/>
</dbReference>
<feature type="region of interest" description="Disordered" evidence="1">
    <location>
        <begin position="78"/>
        <end position="109"/>
    </location>
</feature>
<dbReference type="AlphaFoldDB" id="A0A328B387"/>
<evidence type="ECO:0000313" key="3">
    <source>
        <dbReference type="EMBL" id="RAK61830.1"/>
    </source>
</evidence>
<keyword evidence="4" id="KW-1185">Reference proteome</keyword>
<organism evidence="3 4">
    <name type="scientific">Phenylobacterium hankyongense</name>
    <dbReference type="NCBI Taxonomy" id="1813876"/>
    <lineage>
        <taxon>Bacteria</taxon>
        <taxon>Pseudomonadati</taxon>
        <taxon>Pseudomonadota</taxon>
        <taxon>Alphaproteobacteria</taxon>
        <taxon>Caulobacterales</taxon>
        <taxon>Caulobacteraceae</taxon>
        <taxon>Phenylobacterium</taxon>
    </lineage>
</organism>
<dbReference type="Gene3D" id="2.60.120.620">
    <property type="entry name" value="q2cbj1_9rhob like domain"/>
    <property type="match status" value="1"/>
</dbReference>
<gene>
    <name evidence="3" type="ORF">DJ021_14265</name>
</gene>
<evidence type="ECO:0000313" key="4">
    <source>
        <dbReference type="Proteomes" id="UP000249842"/>
    </source>
</evidence>
<evidence type="ECO:0000256" key="1">
    <source>
        <dbReference type="SAM" id="MobiDB-lite"/>
    </source>
</evidence>
<dbReference type="Proteomes" id="UP000249842">
    <property type="component" value="Unassembled WGS sequence"/>
</dbReference>
<dbReference type="OrthoDB" id="8578235at2"/>
<accession>A0A328B387</accession>
<protein>
    <recommendedName>
        <fullName evidence="2">Prolyl 4-hydroxylase alpha subunit Fe(2+) 2OG dioxygenase domain-containing protein</fullName>
    </recommendedName>
</protein>
<name>A0A328B387_9CAUL</name>
<dbReference type="Pfam" id="PF13640">
    <property type="entry name" value="2OG-FeII_Oxy_3"/>
    <property type="match status" value="1"/>
</dbReference>
<evidence type="ECO:0000259" key="2">
    <source>
        <dbReference type="Pfam" id="PF13640"/>
    </source>
</evidence>
<feature type="domain" description="Prolyl 4-hydroxylase alpha subunit Fe(2+) 2OG dioxygenase" evidence="2">
    <location>
        <begin position="225"/>
        <end position="302"/>
    </location>
</feature>
<sequence length="334" mass="36375">MAVGGARDIARRAASHRAMAREGGEGLVRRIAHQPSLGWPISIRVLFDRQTRQRQGPAAGAAGLFRIGRWKPPDGFAVQTRRGQPARDASLPADRPGALQPLTSSVRRGPGGDVCSAVPEFEMPFLDLDAIEAAPMQHEPFDYFVVSGAVPLCFADQIESDYPKIEASGSFPLGQLQIGPSVRALIAEFEGPAFRQLVARKLGVELEGKPTVVTLRGRCAERDGKIHTDSKSKIVSLLLYLNGVTWDSTGGRLRMLRQGDDLDAVATEISPTFGNLVVFRRSERSWHGHASYAGPRRVLQINFVRAQHTTLVSGLRHGLSSATKRMKKLMSARG</sequence>